<evidence type="ECO:0008006" key="14">
    <source>
        <dbReference type="Google" id="ProtNLM"/>
    </source>
</evidence>
<reference evidence="12" key="3">
    <citation type="submission" date="2015-04" db="UniProtKB">
        <authorList>
            <consortium name="EnsemblPlants"/>
        </authorList>
    </citation>
    <scope>IDENTIFICATION</scope>
</reference>
<dbReference type="STRING" id="77586.A0A0D9X797"/>
<dbReference type="HOGENOM" id="CLU_000837_25_0_1"/>
<evidence type="ECO:0000259" key="11">
    <source>
        <dbReference type="Pfam" id="PF23598"/>
    </source>
</evidence>
<dbReference type="Gramene" id="LPERR08G10510.1">
    <property type="protein sequence ID" value="LPERR08G10510.1"/>
    <property type="gene ID" value="LPERR08G10510"/>
</dbReference>
<dbReference type="FunFam" id="1.10.10.10:FF:000322">
    <property type="entry name" value="Probable disease resistance protein At1g63360"/>
    <property type="match status" value="1"/>
</dbReference>
<organism evidence="12 13">
    <name type="scientific">Leersia perrieri</name>
    <dbReference type="NCBI Taxonomy" id="77586"/>
    <lineage>
        <taxon>Eukaryota</taxon>
        <taxon>Viridiplantae</taxon>
        <taxon>Streptophyta</taxon>
        <taxon>Embryophyta</taxon>
        <taxon>Tracheophyta</taxon>
        <taxon>Spermatophyta</taxon>
        <taxon>Magnoliopsida</taxon>
        <taxon>Liliopsida</taxon>
        <taxon>Poales</taxon>
        <taxon>Poaceae</taxon>
        <taxon>BOP clade</taxon>
        <taxon>Oryzoideae</taxon>
        <taxon>Oryzeae</taxon>
        <taxon>Oryzinae</taxon>
        <taxon>Leersia</taxon>
    </lineage>
</organism>
<evidence type="ECO:0000259" key="10">
    <source>
        <dbReference type="Pfam" id="PF23559"/>
    </source>
</evidence>
<comment type="similarity">
    <text evidence="1">Belongs to the disease resistance NB-LRR family.</text>
</comment>
<dbReference type="InterPro" id="IPR058922">
    <property type="entry name" value="WHD_DRP"/>
</dbReference>
<dbReference type="Pfam" id="PF23598">
    <property type="entry name" value="LRR_14"/>
    <property type="match status" value="1"/>
</dbReference>
<reference evidence="12 13" key="1">
    <citation type="submission" date="2012-08" db="EMBL/GenBank/DDBJ databases">
        <title>Oryza genome evolution.</title>
        <authorList>
            <person name="Wing R.A."/>
        </authorList>
    </citation>
    <scope>NUCLEOTIDE SEQUENCE</scope>
</reference>
<feature type="domain" description="Disease resistance N-terminal" evidence="9">
    <location>
        <begin position="6"/>
        <end position="89"/>
    </location>
</feature>
<dbReference type="FunFam" id="3.40.50.300:FF:001091">
    <property type="entry name" value="Probable disease resistance protein At1g61300"/>
    <property type="match status" value="1"/>
</dbReference>
<dbReference type="GO" id="GO:0042742">
    <property type="term" value="P:defense response to bacterium"/>
    <property type="evidence" value="ECO:0007669"/>
    <property type="project" value="UniProtKB-ARBA"/>
</dbReference>
<dbReference type="Pfam" id="PF00931">
    <property type="entry name" value="NB-ARC"/>
    <property type="match status" value="1"/>
</dbReference>
<feature type="coiled-coil region" evidence="7">
    <location>
        <begin position="11"/>
        <end position="79"/>
    </location>
</feature>
<dbReference type="PANTHER" id="PTHR23155:SF1167">
    <property type="entry name" value="OS08G0412100 PROTEIN"/>
    <property type="match status" value="1"/>
</dbReference>
<name>A0A0D9X797_9ORYZ</name>
<feature type="domain" description="Disease resistance protein winged helix" evidence="10">
    <location>
        <begin position="439"/>
        <end position="498"/>
    </location>
</feature>
<reference evidence="13" key="2">
    <citation type="submission" date="2013-12" db="EMBL/GenBank/DDBJ databases">
        <authorList>
            <person name="Yu Y."/>
            <person name="Lee S."/>
            <person name="de Baynast K."/>
            <person name="Wissotski M."/>
            <person name="Liu L."/>
            <person name="Talag J."/>
            <person name="Goicoechea J."/>
            <person name="Angelova A."/>
            <person name="Jetty R."/>
            <person name="Kudrna D."/>
            <person name="Golser W."/>
            <person name="Rivera L."/>
            <person name="Zhang J."/>
            <person name="Wing R."/>
        </authorList>
    </citation>
    <scope>NUCLEOTIDE SEQUENCE</scope>
</reference>
<dbReference type="Gene3D" id="3.40.50.300">
    <property type="entry name" value="P-loop containing nucleotide triphosphate hydrolases"/>
    <property type="match status" value="1"/>
</dbReference>
<feature type="domain" description="Disease resistance R13L4/SHOC-2-like LRR" evidence="11">
    <location>
        <begin position="504"/>
        <end position="630"/>
    </location>
</feature>
<evidence type="ECO:0000256" key="2">
    <source>
        <dbReference type="ARBA" id="ARBA00022614"/>
    </source>
</evidence>
<evidence type="ECO:0000256" key="5">
    <source>
        <dbReference type="ARBA" id="ARBA00022821"/>
    </source>
</evidence>
<dbReference type="SUPFAM" id="SSF52540">
    <property type="entry name" value="P-loop containing nucleoside triphosphate hydrolases"/>
    <property type="match status" value="1"/>
</dbReference>
<dbReference type="EnsemblPlants" id="LPERR08G10510.1">
    <property type="protein sequence ID" value="LPERR08G10510.1"/>
    <property type="gene ID" value="LPERR08G10510"/>
</dbReference>
<protein>
    <recommendedName>
        <fullName evidence="14">AAA+ ATPase domain-containing protein</fullName>
    </recommendedName>
</protein>
<dbReference type="Gene3D" id="1.10.8.430">
    <property type="entry name" value="Helical domain of apoptotic protease-activating factors"/>
    <property type="match status" value="1"/>
</dbReference>
<dbReference type="CDD" id="cd14798">
    <property type="entry name" value="RX-CC_like"/>
    <property type="match status" value="1"/>
</dbReference>
<evidence type="ECO:0000256" key="6">
    <source>
        <dbReference type="ARBA" id="ARBA00023054"/>
    </source>
</evidence>
<evidence type="ECO:0000313" key="13">
    <source>
        <dbReference type="Proteomes" id="UP000032180"/>
    </source>
</evidence>
<dbReference type="InterPro" id="IPR038005">
    <property type="entry name" value="RX-like_CC"/>
</dbReference>
<dbReference type="Pfam" id="PF23559">
    <property type="entry name" value="WHD_DRP"/>
    <property type="match status" value="1"/>
</dbReference>
<dbReference type="GO" id="GO:0043531">
    <property type="term" value="F:ADP binding"/>
    <property type="evidence" value="ECO:0007669"/>
    <property type="project" value="InterPro"/>
</dbReference>
<dbReference type="Pfam" id="PF18052">
    <property type="entry name" value="Rx_N"/>
    <property type="match status" value="1"/>
</dbReference>
<dbReference type="eggNOG" id="KOG4658">
    <property type="taxonomic scope" value="Eukaryota"/>
</dbReference>
<dbReference type="Gene3D" id="1.10.10.10">
    <property type="entry name" value="Winged helix-like DNA-binding domain superfamily/Winged helix DNA-binding domain"/>
    <property type="match status" value="1"/>
</dbReference>
<dbReference type="AlphaFoldDB" id="A0A0D9X797"/>
<evidence type="ECO:0000256" key="3">
    <source>
        <dbReference type="ARBA" id="ARBA00022737"/>
    </source>
</evidence>
<evidence type="ECO:0000259" key="8">
    <source>
        <dbReference type="Pfam" id="PF00931"/>
    </source>
</evidence>
<dbReference type="InterPro" id="IPR027417">
    <property type="entry name" value="P-loop_NTPase"/>
</dbReference>
<dbReference type="InterPro" id="IPR042197">
    <property type="entry name" value="Apaf_helical"/>
</dbReference>
<evidence type="ECO:0000259" key="9">
    <source>
        <dbReference type="Pfam" id="PF18052"/>
    </source>
</evidence>
<proteinExistence type="inferred from homology"/>
<dbReference type="PANTHER" id="PTHR23155">
    <property type="entry name" value="DISEASE RESISTANCE PROTEIN RP"/>
    <property type="match status" value="1"/>
</dbReference>
<dbReference type="InterPro" id="IPR036388">
    <property type="entry name" value="WH-like_DNA-bd_sf"/>
</dbReference>
<evidence type="ECO:0000256" key="1">
    <source>
        <dbReference type="ARBA" id="ARBA00008894"/>
    </source>
</evidence>
<feature type="domain" description="NB-ARC" evidence="8">
    <location>
        <begin position="176"/>
        <end position="350"/>
    </location>
</feature>
<sequence length="689" mass="78340">MEAQGAMDSLLKKLTELLAEECARLKGVRREIRFLRAELNNMHALLLKCAAMEKPDIQVKAWTKELRELSHDIEDCLDEFLHGVDTNDHHRHGGIKEFFCRCARRLKTLGTRHRIANQIQELKARVVEVKEQRERYKLDDVAGSSNTCSLTVDPRISALFTEEAHLVGIDGPRDDLVSWLVHGEPEQVIRRKVLSIYGFAGLGKTTLANAIRRKIGKQFDCEALVSVSLKPDFKKILWSILSRITKKGDSVTVRDLRETWDESETMIIEKIREILLQKRYFIIIDDIWSSSAWDALKGAFPENNNGSRVITTTRIESIAKACCSLPSDRCYKIEPLSEFHSRMLLFKRVFGRVDGCPVQIIHVSDEILRKCTGLPLAIVSIASLLATRSNTKEQWEKVRASTGSVLQNSDDLEGMKTILSLSYGDLPHYIKPCLLYLSIFPEDYVIERGSLLRRWIAEGFVKEEYGQTVEDVAEGYFNELINRSMIIPMDIEYDGSVRRRTYEIWELEDEDLDLLAELPSLLQFQLWVVSLRKAKIVIKETGFYSLVTFHLWSGLPCLIFQEKSMPKLENLRLMFSACGAESYGSTHSGIEHLRSLKNVHVEIYTRGATPTNIEAAQRIINQEIAKHPNNLKTNITNSSHIYFGEVMNDSNVDEEAIAHFTDNNGDKNLDGEDNQVICALGSESSDGSD</sequence>
<keyword evidence="4" id="KW-0547">Nucleotide-binding</keyword>
<keyword evidence="2" id="KW-0433">Leucine-rich repeat</keyword>
<dbReference type="InterPro" id="IPR055414">
    <property type="entry name" value="LRR_R13L4/SHOC2-like"/>
</dbReference>
<dbReference type="InterPro" id="IPR002182">
    <property type="entry name" value="NB-ARC"/>
</dbReference>
<dbReference type="Gene3D" id="1.20.5.4130">
    <property type="match status" value="1"/>
</dbReference>
<dbReference type="PRINTS" id="PR00364">
    <property type="entry name" value="DISEASERSIST"/>
</dbReference>
<dbReference type="GO" id="GO:0002758">
    <property type="term" value="P:innate immune response-activating signaling pathway"/>
    <property type="evidence" value="ECO:0007669"/>
    <property type="project" value="UniProtKB-ARBA"/>
</dbReference>
<keyword evidence="13" id="KW-1185">Reference proteome</keyword>
<accession>A0A0D9X797</accession>
<dbReference type="Proteomes" id="UP000032180">
    <property type="component" value="Chromosome 8"/>
</dbReference>
<dbReference type="GO" id="GO:0009626">
    <property type="term" value="P:plant-type hypersensitive response"/>
    <property type="evidence" value="ECO:0007669"/>
    <property type="project" value="UniProtKB-ARBA"/>
</dbReference>
<keyword evidence="5" id="KW-0611">Plant defense</keyword>
<feature type="coiled-coil region" evidence="7">
    <location>
        <begin position="112"/>
        <end position="139"/>
    </location>
</feature>
<evidence type="ECO:0000256" key="7">
    <source>
        <dbReference type="SAM" id="Coils"/>
    </source>
</evidence>
<keyword evidence="3" id="KW-0677">Repeat</keyword>
<dbReference type="InterPro" id="IPR044974">
    <property type="entry name" value="Disease_R_plants"/>
</dbReference>
<evidence type="ECO:0000313" key="12">
    <source>
        <dbReference type="EnsemblPlants" id="LPERR08G10510.1"/>
    </source>
</evidence>
<dbReference type="InterPro" id="IPR041118">
    <property type="entry name" value="Rx_N"/>
</dbReference>
<evidence type="ECO:0000256" key="4">
    <source>
        <dbReference type="ARBA" id="ARBA00022741"/>
    </source>
</evidence>
<keyword evidence="6 7" id="KW-0175">Coiled coil</keyword>